<protein>
    <submittedName>
        <fullName evidence="1">Uncharacterized protein</fullName>
    </submittedName>
</protein>
<dbReference type="EMBL" id="FOYM01000019">
    <property type="protein sequence ID" value="SFR09647.1"/>
    <property type="molecule type" value="Genomic_DNA"/>
</dbReference>
<reference evidence="2" key="1">
    <citation type="submission" date="2016-10" db="EMBL/GenBank/DDBJ databases">
        <authorList>
            <person name="Varghese N."/>
            <person name="Submissions S."/>
        </authorList>
    </citation>
    <scope>NUCLEOTIDE SEQUENCE [LARGE SCALE GENOMIC DNA]</scope>
    <source>
        <strain evidence="2">DSM 3669</strain>
    </source>
</reference>
<dbReference type="Proteomes" id="UP000199584">
    <property type="component" value="Unassembled WGS sequence"/>
</dbReference>
<gene>
    <name evidence="1" type="ORF">SAMN05660706_11913</name>
</gene>
<dbReference type="AlphaFoldDB" id="A0A1I6DWA5"/>
<name>A0A1I6DWA5_9FIRM</name>
<evidence type="ECO:0000313" key="1">
    <source>
        <dbReference type="EMBL" id="SFR09647.1"/>
    </source>
</evidence>
<accession>A0A1I6DWA5</accession>
<sequence length="72" mass="8178">MQTKIVKTPCETCANKNSVRCFSALAMSKTACSMEMEMFNHGVENLISEIVIPCKNYVCNNKLLKQQYKKIV</sequence>
<proteinExistence type="predicted"/>
<keyword evidence="2" id="KW-1185">Reference proteome</keyword>
<organism evidence="1 2">
    <name type="scientific">Desulfoscipio geothermicus DSM 3669</name>
    <dbReference type="NCBI Taxonomy" id="1121426"/>
    <lineage>
        <taxon>Bacteria</taxon>
        <taxon>Bacillati</taxon>
        <taxon>Bacillota</taxon>
        <taxon>Clostridia</taxon>
        <taxon>Eubacteriales</taxon>
        <taxon>Desulfallaceae</taxon>
        <taxon>Desulfoscipio</taxon>
    </lineage>
</organism>
<evidence type="ECO:0000313" key="2">
    <source>
        <dbReference type="Proteomes" id="UP000199584"/>
    </source>
</evidence>